<dbReference type="GO" id="GO:0008477">
    <property type="term" value="F:purine nucleosidase activity"/>
    <property type="evidence" value="ECO:0007669"/>
    <property type="project" value="TreeGrafter"/>
</dbReference>
<organism evidence="5 6">
    <name type="scientific">Novosphingobium aureum</name>
    <dbReference type="NCBI Taxonomy" id="2792964"/>
    <lineage>
        <taxon>Bacteria</taxon>
        <taxon>Pseudomonadati</taxon>
        <taxon>Pseudomonadota</taxon>
        <taxon>Alphaproteobacteria</taxon>
        <taxon>Sphingomonadales</taxon>
        <taxon>Sphingomonadaceae</taxon>
        <taxon>Novosphingobium</taxon>
    </lineage>
</organism>
<reference evidence="5" key="1">
    <citation type="submission" date="2020-11" db="EMBL/GenBank/DDBJ databases">
        <title>Novosphingobium aureum sp. nov., a marine bacterium isolated from sediment of a salt flat.</title>
        <authorList>
            <person name="Yoo Y."/>
            <person name="Kim J.-J."/>
        </authorList>
    </citation>
    <scope>NUCLEOTIDE SEQUENCE</scope>
    <source>
        <strain evidence="5">YJ-S2-02</strain>
    </source>
</reference>
<sequence>MIETKLTRRKASTLLTASLLGALVGARAASASVPSLRAIVQPRMRVLVDNDFAGDPDGLFQLLQHALSPSVEIPLIIASHLHPGEVWYDDAKVAADGARRARELLAMIPDYEATSPIVAGSERAMNSAGPDTSPATDAIIREAMREDTDLPLFYAAGAGLTELALAWRKEPRIGKRLKLVWIGGSEHAGLGAMPPGGTRSEYNLTIDTEAAQVVFNESDIEIWQVPRDAYRQTLFSYAELDELARGGPIGAYLCDKIAHVNRFYEEATKGEKPGLGETYVLGDNPLVTLTALQSSFEADPSSSSYVAMPTPRIDDNGLYGARPDGRPMRVYTRVDTRLTFADMRAKLRAVGG</sequence>
<evidence type="ECO:0000256" key="3">
    <source>
        <dbReference type="SAM" id="SignalP"/>
    </source>
</evidence>
<evidence type="ECO:0000259" key="4">
    <source>
        <dbReference type="Pfam" id="PF01156"/>
    </source>
</evidence>
<comment type="caution">
    <text evidence="5">The sequence shown here is derived from an EMBL/GenBank/DDBJ whole genome shotgun (WGS) entry which is preliminary data.</text>
</comment>
<dbReference type="Gene3D" id="3.90.245.10">
    <property type="entry name" value="Ribonucleoside hydrolase-like"/>
    <property type="match status" value="1"/>
</dbReference>
<evidence type="ECO:0000313" key="5">
    <source>
        <dbReference type="EMBL" id="MBH0112954.1"/>
    </source>
</evidence>
<dbReference type="InterPro" id="IPR001910">
    <property type="entry name" value="Inosine/uridine_hydrolase_dom"/>
</dbReference>
<proteinExistence type="predicted"/>
<feature type="chain" id="PRO_5037434727" evidence="3">
    <location>
        <begin position="29"/>
        <end position="352"/>
    </location>
</feature>
<feature type="signal peptide" evidence="3">
    <location>
        <begin position="1"/>
        <end position="28"/>
    </location>
</feature>
<dbReference type="GO" id="GO:0005829">
    <property type="term" value="C:cytosol"/>
    <property type="evidence" value="ECO:0007669"/>
    <property type="project" value="TreeGrafter"/>
</dbReference>
<dbReference type="SUPFAM" id="SSF53590">
    <property type="entry name" value="Nucleoside hydrolase"/>
    <property type="match status" value="1"/>
</dbReference>
<dbReference type="EMBL" id="JADZGI010000001">
    <property type="protein sequence ID" value="MBH0112954.1"/>
    <property type="molecule type" value="Genomic_DNA"/>
</dbReference>
<feature type="domain" description="Inosine/uridine-preferring nucleoside hydrolase" evidence="4">
    <location>
        <begin position="47"/>
        <end position="297"/>
    </location>
</feature>
<dbReference type="InterPro" id="IPR036452">
    <property type="entry name" value="Ribo_hydro-like"/>
</dbReference>
<keyword evidence="6" id="KW-1185">Reference proteome</keyword>
<dbReference type="GO" id="GO:0006152">
    <property type="term" value="P:purine nucleoside catabolic process"/>
    <property type="evidence" value="ECO:0007669"/>
    <property type="project" value="TreeGrafter"/>
</dbReference>
<accession>A0A931HBX1</accession>
<evidence type="ECO:0000313" key="6">
    <source>
        <dbReference type="Proteomes" id="UP000617634"/>
    </source>
</evidence>
<dbReference type="RefSeq" id="WP_197162840.1">
    <property type="nucleotide sequence ID" value="NZ_JADZGI010000001.1"/>
</dbReference>
<dbReference type="PANTHER" id="PTHR12304:SF4">
    <property type="entry name" value="URIDINE NUCLEOSIDASE"/>
    <property type="match status" value="1"/>
</dbReference>
<keyword evidence="3" id="KW-0732">Signal</keyword>
<dbReference type="Pfam" id="PF01156">
    <property type="entry name" value="IU_nuc_hydro"/>
    <property type="match status" value="1"/>
</dbReference>
<gene>
    <name evidence="5" type="ORF">I5E68_08325</name>
</gene>
<dbReference type="PANTHER" id="PTHR12304">
    <property type="entry name" value="INOSINE-URIDINE PREFERRING NUCLEOSIDE HYDROLASE"/>
    <property type="match status" value="1"/>
</dbReference>
<name>A0A931HBX1_9SPHN</name>
<dbReference type="AlphaFoldDB" id="A0A931HBX1"/>
<keyword evidence="2" id="KW-0326">Glycosidase</keyword>
<protein>
    <submittedName>
        <fullName evidence="5">Nucleoside hydrolase</fullName>
    </submittedName>
</protein>
<keyword evidence="1 5" id="KW-0378">Hydrolase</keyword>
<dbReference type="InterPro" id="IPR023186">
    <property type="entry name" value="IUNH"/>
</dbReference>
<evidence type="ECO:0000256" key="2">
    <source>
        <dbReference type="ARBA" id="ARBA00023295"/>
    </source>
</evidence>
<evidence type="ECO:0000256" key="1">
    <source>
        <dbReference type="ARBA" id="ARBA00022801"/>
    </source>
</evidence>
<dbReference type="Proteomes" id="UP000617634">
    <property type="component" value="Unassembled WGS sequence"/>
</dbReference>